<accession>A0AA48M1M2</accession>
<proteinExistence type="predicted"/>
<reference evidence="1" key="1">
    <citation type="submission" date="2023-07" db="EMBL/GenBank/DDBJ databases">
        <authorList>
            <person name="Pelsma A.J. K."/>
        </authorList>
    </citation>
    <scope>NUCLEOTIDE SEQUENCE</scope>
</reference>
<organism evidence="1">
    <name type="scientific">freshwater sediment metagenome</name>
    <dbReference type="NCBI Taxonomy" id="556182"/>
    <lineage>
        <taxon>unclassified sequences</taxon>
        <taxon>metagenomes</taxon>
        <taxon>ecological metagenomes</taxon>
    </lineage>
</organism>
<dbReference type="AlphaFoldDB" id="A0AA48M1M2"/>
<dbReference type="EMBL" id="OY288114">
    <property type="protein sequence ID" value="CAJ0865950.1"/>
    <property type="molecule type" value="Genomic_DNA"/>
</dbReference>
<sequence length="51" mass="5063">MKGNVSKLLIAAFALALAGCGVNIHTGGRCPTPGVSPLASNCPSPEELNGK</sequence>
<evidence type="ECO:0000313" key="1">
    <source>
        <dbReference type="EMBL" id="CAJ0865950.1"/>
    </source>
</evidence>
<protein>
    <recommendedName>
        <fullName evidence="2">Lipoprotein</fullName>
    </recommendedName>
</protein>
<evidence type="ECO:0008006" key="2">
    <source>
        <dbReference type="Google" id="ProtNLM"/>
    </source>
</evidence>
<gene>
    <name evidence="1" type="ORF">AMST5_01814</name>
</gene>
<dbReference type="PROSITE" id="PS51257">
    <property type="entry name" value="PROKAR_LIPOPROTEIN"/>
    <property type="match status" value="1"/>
</dbReference>
<name>A0AA48M1M2_9ZZZZ</name>